<dbReference type="AlphaFoldDB" id="A0A516IRN4"/>
<dbReference type="NCBIfam" id="NF045760">
    <property type="entry name" value="YtpR"/>
    <property type="match status" value="1"/>
</dbReference>
<feature type="domain" description="B5" evidence="19">
    <location>
        <begin position="399"/>
        <end position="470"/>
    </location>
</feature>
<dbReference type="SUPFAM" id="SSF56037">
    <property type="entry name" value="PheT/TilS domain"/>
    <property type="match status" value="1"/>
</dbReference>
<evidence type="ECO:0000256" key="1">
    <source>
        <dbReference type="ARBA" id="ARBA00004496"/>
    </source>
</evidence>
<keyword evidence="12 15" id="KW-0648">Protein biosynthesis</keyword>
<dbReference type="InterPro" id="IPR012340">
    <property type="entry name" value="NA-bd_OB-fold"/>
</dbReference>
<dbReference type="GO" id="GO:0000287">
    <property type="term" value="F:magnesium ion binding"/>
    <property type="evidence" value="ECO:0007669"/>
    <property type="project" value="UniProtKB-UniRule"/>
</dbReference>
<dbReference type="OrthoDB" id="9805455at2"/>
<keyword evidence="6 15" id="KW-0436">Ligase</keyword>
<evidence type="ECO:0000256" key="15">
    <source>
        <dbReference type="HAMAP-Rule" id="MF_00283"/>
    </source>
</evidence>
<feature type="binding site" evidence="15">
    <location>
        <position position="458"/>
    </location>
    <ligand>
        <name>Mg(2+)</name>
        <dbReference type="ChEBI" id="CHEBI:18420"/>
        <note>shared with alpha subunit</note>
    </ligand>
</feature>
<dbReference type="HAMAP" id="MF_00283">
    <property type="entry name" value="Phe_tRNA_synth_beta1"/>
    <property type="match status" value="1"/>
</dbReference>
<dbReference type="SMART" id="SM00874">
    <property type="entry name" value="B5"/>
    <property type="match status" value="1"/>
</dbReference>
<keyword evidence="7 15" id="KW-0479">Metal-binding</keyword>
<keyword evidence="8 15" id="KW-0547">Nucleotide-binding</keyword>
<dbReference type="SUPFAM" id="SSF50249">
    <property type="entry name" value="Nucleic acid-binding proteins"/>
    <property type="match status" value="1"/>
</dbReference>
<dbReference type="EMBL" id="CP041659">
    <property type="protein sequence ID" value="QDP19572.1"/>
    <property type="molecule type" value="Genomic_DNA"/>
</dbReference>
<evidence type="ECO:0000256" key="8">
    <source>
        <dbReference type="ARBA" id="ARBA00022741"/>
    </source>
</evidence>
<dbReference type="Proteomes" id="UP000321857">
    <property type="component" value="Chromosome"/>
</dbReference>
<dbReference type="KEGG" id="sxa:FMM02_06115"/>
<dbReference type="Gene3D" id="3.30.70.380">
    <property type="entry name" value="Ferrodoxin-fold anticodon-binding domain"/>
    <property type="match status" value="1"/>
</dbReference>
<evidence type="ECO:0000256" key="6">
    <source>
        <dbReference type="ARBA" id="ARBA00022598"/>
    </source>
</evidence>
<comment type="subunit">
    <text evidence="3 15">Tetramer of two alpha and two beta subunits.</text>
</comment>
<dbReference type="InterPro" id="IPR005146">
    <property type="entry name" value="B3/B4_tRNA-bd"/>
</dbReference>
<dbReference type="GO" id="GO:0000049">
    <property type="term" value="F:tRNA binding"/>
    <property type="evidence" value="ECO:0007669"/>
    <property type="project" value="UniProtKB-UniRule"/>
</dbReference>
<dbReference type="EC" id="6.1.1.20" evidence="15"/>
<keyword evidence="9 15" id="KW-0067">ATP-binding</keyword>
<dbReference type="SUPFAM" id="SSF46955">
    <property type="entry name" value="Putative DNA-binding domain"/>
    <property type="match status" value="1"/>
</dbReference>
<comment type="cofactor">
    <cofactor evidence="15">
        <name>Mg(2+)</name>
        <dbReference type="ChEBI" id="CHEBI:18420"/>
    </cofactor>
    <text evidence="15">Binds 2 magnesium ions per tetramer.</text>
</comment>
<dbReference type="InterPro" id="IPR005147">
    <property type="entry name" value="tRNA_synthase_B5-dom"/>
</dbReference>
<evidence type="ECO:0000256" key="13">
    <source>
        <dbReference type="ARBA" id="ARBA00023146"/>
    </source>
</evidence>
<dbReference type="SMART" id="SM00896">
    <property type="entry name" value="FDX-ACB"/>
    <property type="match status" value="1"/>
</dbReference>
<dbReference type="InterPro" id="IPR004532">
    <property type="entry name" value="Phe-tRNA-ligase_IIc_bsu_bact"/>
</dbReference>
<evidence type="ECO:0000256" key="7">
    <source>
        <dbReference type="ARBA" id="ARBA00022723"/>
    </source>
</evidence>
<dbReference type="InterPro" id="IPR036690">
    <property type="entry name" value="Fdx_antiC-bd_sf"/>
</dbReference>
<dbReference type="Gene3D" id="3.30.56.10">
    <property type="match status" value="2"/>
</dbReference>
<dbReference type="Gene3D" id="3.50.40.10">
    <property type="entry name" value="Phenylalanyl-trna Synthetase, Chain B, domain 3"/>
    <property type="match status" value="1"/>
</dbReference>
<dbReference type="SUPFAM" id="SSF55681">
    <property type="entry name" value="Class II aaRS and biotin synthetases"/>
    <property type="match status" value="1"/>
</dbReference>
<feature type="binding site" evidence="15">
    <location>
        <position position="454"/>
    </location>
    <ligand>
        <name>Mg(2+)</name>
        <dbReference type="ChEBI" id="CHEBI:18420"/>
        <note>shared with alpha subunit</note>
    </ligand>
</feature>
<dbReference type="InterPro" id="IPR002547">
    <property type="entry name" value="tRNA-bd_dom"/>
</dbReference>
<comment type="similarity">
    <text evidence="2 15">Belongs to the phenylalanyl-tRNA synthetase beta subunit family. Type 1 subfamily.</text>
</comment>
<keyword evidence="11 16" id="KW-0694">RNA-binding</keyword>
<feature type="binding site" evidence="15">
    <location>
        <position position="448"/>
    </location>
    <ligand>
        <name>Mg(2+)</name>
        <dbReference type="ChEBI" id="CHEBI:18420"/>
        <note>shared with alpha subunit</note>
    </ligand>
</feature>
<evidence type="ECO:0000256" key="10">
    <source>
        <dbReference type="ARBA" id="ARBA00022842"/>
    </source>
</evidence>
<sequence>MKFSLSWLKDHLDTDADAAAVAETLTRIGLEVESVDNPAEALRPFTVARVLTAERHPQADKLQVLSVDIGDGEPLQVVCGAPNARAGMVGVFGGPGTYVPGSDFTLKKAAIRGVESNGMMCSARELQLGTDHDGIIELAADAPVGTSFADFAGLDDPIFDISITPNRQDCMGVRGIARDLAATGLGALKPLKVPAIEGSFDNPVAIRTDDPEGCPAFFGRTVRGISNGASPDWMQRRLVAAGQRPISALVDITNYVMIDLGRPAHAYDLSELTGAVSARRAREGETVLALNGKQYELDSSMTVIADEAQVHDIGGIMGGEHSGVSETTSETLLEIAYFTPENIARTGQKLQLTSDARSRFERGVDPAFLDDGLAVLTGLVLDICGGEASRVTRAGQLPVTPKRIAFEPSKAASLAGMEVAEAEQRAILQRLGFEFDGKDVVVPSWRRDIDGGADLVEEVTRIVGFDAIPSTPLPRASGVARPTATRGQLAERRVRRAAAARGLDEAITWSFIAEREAALFGGSAHALANPISEEMKHMRPSLLPGLVAAARRNADRGAASIRLFEVGRRYQADGERPTVGLLLAGDKRPRGWQSGKARPFNAFDAKAEALALLDAAGAPVASLQLSMGAGDAWHPGRSATLGLGKNMLAAFGELHPRIAKALDAPVGTMAAEIYLDAIPAPRSADRARPAFSPPLLQAVSRDFAFLVPENLSADTLIRAVRGADKVAITDARLFDRYEGEQGLSLAVEVRLQPGEKSFTEAEIAEIGKKVVAAAEKLGAQLRG</sequence>
<dbReference type="GO" id="GO:0004826">
    <property type="term" value="F:phenylalanine-tRNA ligase activity"/>
    <property type="evidence" value="ECO:0007669"/>
    <property type="project" value="UniProtKB-UniRule"/>
</dbReference>
<dbReference type="PROSITE" id="PS51447">
    <property type="entry name" value="FDX_ACB"/>
    <property type="match status" value="1"/>
</dbReference>
<dbReference type="InterPro" id="IPR045864">
    <property type="entry name" value="aa-tRNA-synth_II/BPL/LPL"/>
</dbReference>
<evidence type="ECO:0000256" key="9">
    <source>
        <dbReference type="ARBA" id="ARBA00022840"/>
    </source>
</evidence>
<dbReference type="FunFam" id="2.40.50.140:FF:000045">
    <property type="entry name" value="Phenylalanine--tRNA ligase beta subunit"/>
    <property type="match status" value="1"/>
</dbReference>
<evidence type="ECO:0000256" key="11">
    <source>
        <dbReference type="ARBA" id="ARBA00022884"/>
    </source>
</evidence>
<dbReference type="Gene3D" id="2.40.50.140">
    <property type="entry name" value="Nucleic acid-binding proteins"/>
    <property type="match status" value="1"/>
</dbReference>
<dbReference type="InterPro" id="IPR020825">
    <property type="entry name" value="Phe-tRNA_synthase-like_B3/B4"/>
</dbReference>
<dbReference type="PROSITE" id="PS50886">
    <property type="entry name" value="TRBD"/>
    <property type="match status" value="1"/>
</dbReference>
<keyword evidence="4 15" id="KW-0963">Cytoplasm</keyword>
<dbReference type="CDD" id="cd00769">
    <property type="entry name" value="PheRS_beta_core"/>
    <property type="match status" value="1"/>
</dbReference>
<evidence type="ECO:0000259" key="17">
    <source>
        <dbReference type="PROSITE" id="PS50886"/>
    </source>
</evidence>
<keyword evidence="21" id="KW-1185">Reference proteome</keyword>
<dbReference type="RefSeq" id="WP_147494025.1">
    <property type="nucleotide sequence ID" value="NZ_CP041659.1"/>
</dbReference>
<dbReference type="Pfam" id="PF03483">
    <property type="entry name" value="B3_4"/>
    <property type="match status" value="1"/>
</dbReference>
<dbReference type="InterPro" id="IPR041616">
    <property type="entry name" value="PheRS_beta_core"/>
</dbReference>
<evidence type="ECO:0000256" key="2">
    <source>
        <dbReference type="ARBA" id="ARBA00008653"/>
    </source>
</evidence>
<dbReference type="GO" id="GO:0006432">
    <property type="term" value="P:phenylalanyl-tRNA aminoacylation"/>
    <property type="evidence" value="ECO:0007669"/>
    <property type="project" value="UniProtKB-UniRule"/>
</dbReference>
<dbReference type="CDD" id="cd02796">
    <property type="entry name" value="tRNA_bind_bactPheRS"/>
    <property type="match status" value="1"/>
</dbReference>
<feature type="domain" description="TRNA-binding" evidence="17">
    <location>
        <begin position="39"/>
        <end position="149"/>
    </location>
</feature>
<dbReference type="Pfam" id="PF17759">
    <property type="entry name" value="tRNA_synthFbeta"/>
    <property type="match status" value="1"/>
</dbReference>
<feature type="domain" description="FDX-ACB" evidence="18">
    <location>
        <begin position="694"/>
        <end position="782"/>
    </location>
</feature>
<evidence type="ECO:0000259" key="19">
    <source>
        <dbReference type="PROSITE" id="PS51483"/>
    </source>
</evidence>
<dbReference type="InterPro" id="IPR045060">
    <property type="entry name" value="Phe-tRNA-ligase_IIc_bsu"/>
</dbReference>
<dbReference type="Pfam" id="PF03147">
    <property type="entry name" value="FDX-ACB"/>
    <property type="match status" value="1"/>
</dbReference>
<comment type="catalytic activity">
    <reaction evidence="14 15">
        <text>tRNA(Phe) + L-phenylalanine + ATP = L-phenylalanyl-tRNA(Phe) + AMP + diphosphate + H(+)</text>
        <dbReference type="Rhea" id="RHEA:19413"/>
        <dbReference type="Rhea" id="RHEA-COMP:9668"/>
        <dbReference type="Rhea" id="RHEA-COMP:9699"/>
        <dbReference type="ChEBI" id="CHEBI:15378"/>
        <dbReference type="ChEBI" id="CHEBI:30616"/>
        <dbReference type="ChEBI" id="CHEBI:33019"/>
        <dbReference type="ChEBI" id="CHEBI:58095"/>
        <dbReference type="ChEBI" id="CHEBI:78442"/>
        <dbReference type="ChEBI" id="CHEBI:78531"/>
        <dbReference type="ChEBI" id="CHEBI:456215"/>
        <dbReference type="EC" id="6.1.1.20"/>
    </reaction>
</comment>
<keyword evidence="10 15" id="KW-0460">Magnesium</keyword>
<evidence type="ECO:0000256" key="5">
    <source>
        <dbReference type="ARBA" id="ARBA00022555"/>
    </source>
</evidence>
<name>A0A516IRN4_9SPHN</name>
<dbReference type="SMART" id="SM00873">
    <property type="entry name" value="B3_4"/>
    <property type="match status" value="1"/>
</dbReference>
<dbReference type="Gene3D" id="3.30.930.10">
    <property type="entry name" value="Bira Bifunctional Protein, Domain 2"/>
    <property type="match status" value="1"/>
</dbReference>
<evidence type="ECO:0000256" key="12">
    <source>
        <dbReference type="ARBA" id="ARBA00022917"/>
    </source>
</evidence>
<evidence type="ECO:0000313" key="21">
    <source>
        <dbReference type="Proteomes" id="UP000321857"/>
    </source>
</evidence>
<dbReference type="GO" id="GO:0005524">
    <property type="term" value="F:ATP binding"/>
    <property type="evidence" value="ECO:0007669"/>
    <property type="project" value="UniProtKB-UniRule"/>
</dbReference>
<dbReference type="PROSITE" id="PS51483">
    <property type="entry name" value="B5"/>
    <property type="match status" value="1"/>
</dbReference>
<dbReference type="PANTHER" id="PTHR10947">
    <property type="entry name" value="PHENYLALANYL-TRNA SYNTHETASE BETA CHAIN AND LEUCINE-RICH REPEAT-CONTAINING PROTEIN 47"/>
    <property type="match status" value="1"/>
</dbReference>
<dbReference type="Pfam" id="PF03484">
    <property type="entry name" value="B5"/>
    <property type="match status" value="1"/>
</dbReference>
<keyword evidence="13 15" id="KW-0030">Aminoacyl-tRNA synthetase</keyword>
<dbReference type="SUPFAM" id="SSF54991">
    <property type="entry name" value="Anticodon-binding domain of PheRS"/>
    <property type="match status" value="1"/>
</dbReference>
<dbReference type="InterPro" id="IPR009061">
    <property type="entry name" value="DNA-bd_dom_put_sf"/>
</dbReference>
<dbReference type="InterPro" id="IPR005121">
    <property type="entry name" value="Fdx_antiC-bd"/>
</dbReference>
<evidence type="ECO:0000313" key="20">
    <source>
        <dbReference type="EMBL" id="QDP19572.1"/>
    </source>
</evidence>
<evidence type="ECO:0000259" key="18">
    <source>
        <dbReference type="PROSITE" id="PS51447"/>
    </source>
</evidence>
<dbReference type="NCBIfam" id="TIGR00472">
    <property type="entry name" value="pheT_bact"/>
    <property type="match status" value="1"/>
</dbReference>
<evidence type="ECO:0000256" key="4">
    <source>
        <dbReference type="ARBA" id="ARBA00022490"/>
    </source>
</evidence>
<dbReference type="PANTHER" id="PTHR10947:SF0">
    <property type="entry name" value="PHENYLALANINE--TRNA LIGASE BETA SUBUNIT"/>
    <property type="match status" value="1"/>
</dbReference>
<gene>
    <name evidence="15" type="primary">pheT</name>
    <name evidence="20" type="ORF">FMM02_06115</name>
</gene>
<evidence type="ECO:0000256" key="3">
    <source>
        <dbReference type="ARBA" id="ARBA00011209"/>
    </source>
</evidence>
<accession>A0A516IRN4</accession>
<evidence type="ECO:0000256" key="16">
    <source>
        <dbReference type="PROSITE-ProRule" id="PRU00209"/>
    </source>
</evidence>
<protein>
    <recommendedName>
        <fullName evidence="15">Phenylalanine--tRNA ligase beta subunit</fullName>
        <ecNumber evidence="15">6.1.1.20</ecNumber>
    </recommendedName>
    <alternativeName>
        <fullName evidence="15">Phenylalanyl-tRNA synthetase beta subunit</fullName>
        <shortName evidence="15">PheRS</shortName>
    </alternativeName>
</protein>
<comment type="subcellular location">
    <subcellularLocation>
        <location evidence="1 15">Cytoplasm</location>
    </subcellularLocation>
</comment>
<dbReference type="InterPro" id="IPR033714">
    <property type="entry name" value="tRNA_bind_bactPheRS"/>
</dbReference>
<dbReference type="GO" id="GO:0009328">
    <property type="term" value="C:phenylalanine-tRNA ligase complex"/>
    <property type="evidence" value="ECO:0007669"/>
    <property type="project" value="TreeGrafter"/>
</dbReference>
<reference evidence="20 21" key="1">
    <citation type="submission" date="2019-07" db="EMBL/GenBank/DDBJ databases">
        <title>Sphingomonas AE3 Genome sequencing and assembly.</title>
        <authorList>
            <person name="Kim H."/>
        </authorList>
    </citation>
    <scope>NUCLEOTIDE SEQUENCE [LARGE SCALE GENOMIC DNA]</scope>
    <source>
        <strain evidence="20 21">AE3</strain>
    </source>
</reference>
<proteinExistence type="inferred from homology"/>
<organism evidence="20 21">
    <name type="scientific">Sphingomonas xanthus</name>
    <dbReference type="NCBI Taxonomy" id="2594473"/>
    <lineage>
        <taxon>Bacteria</taxon>
        <taxon>Pseudomonadati</taxon>
        <taxon>Pseudomonadota</taxon>
        <taxon>Alphaproteobacteria</taxon>
        <taxon>Sphingomonadales</taxon>
        <taxon>Sphingomonadaceae</taxon>
        <taxon>Sphingomonas</taxon>
    </lineage>
</organism>
<evidence type="ECO:0000256" key="14">
    <source>
        <dbReference type="ARBA" id="ARBA00049255"/>
    </source>
</evidence>
<feature type="binding site" evidence="15">
    <location>
        <position position="457"/>
    </location>
    <ligand>
        <name>Mg(2+)</name>
        <dbReference type="ChEBI" id="CHEBI:18420"/>
        <note>shared with alpha subunit</note>
    </ligand>
</feature>
<keyword evidence="5 16" id="KW-0820">tRNA-binding</keyword>
<dbReference type="Pfam" id="PF01588">
    <property type="entry name" value="tRNA_bind"/>
    <property type="match status" value="1"/>
</dbReference>